<evidence type="ECO:0000313" key="1">
    <source>
        <dbReference type="EMBL" id="SBQ28938.1"/>
    </source>
</evidence>
<protein>
    <submittedName>
        <fullName evidence="1">Collagen, type XV, alpha 1</fullName>
    </submittedName>
</protein>
<organism evidence="1">
    <name type="scientific">Nothobranchius kadleci</name>
    <name type="common">African annual killifish</name>
    <dbReference type="NCBI Taxonomy" id="1051664"/>
    <lineage>
        <taxon>Eukaryota</taxon>
        <taxon>Metazoa</taxon>
        <taxon>Chordata</taxon>
        <taxon>Craniata</taxon>
        <taxon>Vertebrata</taxon>
        <taxon>Euteleostomi</taxon>
        <taxon>Actinopterygii</taxon>
        <taxon>Neopterygii</taxon>
        <taxon>Teleostei</taxon>
        <taxon>Neoteleostei</taxon>
        <taxon>Acanthomorphata</taxon>
        <taxon>Ovalentaria</taxon>
        <taxon>Atherinomorphae</taxon>
        <taxon>Cyprinodontiformes</taxon>
        <taxon>Nothobranchiidae</taxon>
        <taxon>Nothobranchius</taxon>
    </lineage>
</organism>
<feature type="non-terminal residue" evidence="1">
    <location>
        <position position="1"/>
    </location>
</feature>
<proteinExistence type="predicted"/>
<feature type="non-terminal residue" evidence="1">
    <location>
        <position position="70"/>
    </location>
</feature>
<dbReference type="AlphaFoldDB" id="A0A1A8D6I0"/>
<reference evidence="1" key="2">
    <citation type="submission" date="2016-06" db="EMBL/GenBank/DDBJ databases">
        <title>The genome of a short-lived fish provides insights into sex chromosome evolution and the genetic control of aging.</title>
        <authorList>
            <person name="Reichwald K."/>
            <person name="Felder M."/>
            <person name="Petzold A."/>
            <person name="Koch P."/>
            <person name="Groth M."/>
            <person name="Platzer M."/>
        </authorList>
    </citation>
    <scope>NUCLEOTIDE SEQUENCE</scope>
    <source>
        <tissue evidence="1">Brain</tissue>
    </source>
</reference>
<reference evidence="1" key="1">
    <citation type="submission" date="2016-05" db="EMBL/GenBank/DDBJ databases">
        <authorList>
            <person name="Lavstsen T."/>
            <person name="Jespersen J.S."/>
        </authorList>
    </citation>
    <scope>NUCLEOTIDE SEQUENCE</scope>
    <source>
        <tissue evidence="1">Brain</tissue>
    </source>
</reference>
<accession>A0A1A8D6I0</accession>
<name>A0A1A8D6I0_NOTKA</name>
<sequence>RDQREIRVHPGFQVCRGHRVQRGSLVPGVLLALLGPRDSQEEASSGRLRTSKDLGCRMILDPWLVHRDLL</sequence>
<gene>
    <name evidence="1" type="primary">COL15A1</name>
</gene>
<keyword evidence="1" id="KW-0176">Collagen</keyword>
<dbReference type="EMBL" id="HAEA01000458">
    <property type="protein sequence ID" value="SBQ28938.1"/>
    <property type="molecule type" value="Transcribed_RNA"/>
</dbReference>
<dbReference type="GO" id="GO:0005581">
    <property type="term" value="C:collagen trimer"/>
    <property type="evidence" value="ECO:0007669"/>
    <property type="project" value="UniProtKB-KW"/>
</dbReference>